<feature type="domain" description="UspA" evidence="1">
    <location>
        <begin position="5"/>
        <end position="123"/>
    </location>
</feature>
<protein>
    <recommendedName>
        <fullName evidence="1">UspA domain-containing protein</fullName>
    </recommendedName>
</protein>
<evidence type="ECO:0000259" key="1">
    <source>
        <dbReference type="Pfam" id="PF00582"/>
    </source>
</evidence>
<proteinExistence type="predicted"/>
<dbReference type="RefSeq" id="WP_153455329.1">
    <property type="nucleotide sequence ID" value="NZ_WEGJ01000022.1"/>
</dbReference>
<dbReference type="AlphaFoldDB" id="A0A7K0CM99"/>
<organism evidence="2 3">
    <name type="scientific">Streptomyces smaragdinus</name>
    <dbReference type="NCBI Taxonomy" id="2585196"/>
    <lineage>
        <taxon>Bacteria</taxon>
        <taxon>Bacillati</taxon>
        <taxon>Actinomycetota</taxon>
        <taxon>Actinomycetes</taxon>
        <taxon>Kitasatosporales</taxon>
        <taxon>Streptomycetaceae</taxon>
        <taxon>Streptomyces</taxon>
    </lineage>
</organism>
<dbReference type="EMBL" id="WEGJ01000022">
    <property type="protein sequence ID" value="MQY14541.1"/>
    <property type="molecule type" value="Genomic_DNA"/>
</dbReference>
<dbReference type="Pfam" id="PF00582">
    <property type="entry name" value="Usp"/>
    <property type="match status" value="1"/>
</dbReference>
<dbReference type="SUPFAM" id="SSF52402">
    <property type="entry name" value="Adenine nucleotide alpha hydrolases-like"/>
    <property type="match status" value="1"/>
</dbReference>
<gene>
    <name evidence="2" type="ORF">SRB5_47090</name>
</gene>
<reference evidence="2 3" key="1">
    <citation type="submission" date="2019-10" db="EMBL/GenBank/DDBJ databases">
        <title>Streptomyces smaragdinus sp. nov. and Streptomyces fabii sp. nov., isolated from the gut of fungus growing-termite Macrotermes natalensis.</title>
        <authorList>
            <person name="Schwitalla J."/>
            <person name="Benndorf R."/>
            <person name="Martin K."/>
            <person name="De Beer W."/>
            <person name="Kaster A.-K."/>
            <person name="Vollmers J."/>
            <person name="Poulsen M."/>
            <person name="Beemelmanns C."/>
        </authorList>
    </citation>
    <scope>NUCLEOTIDE SEQUENCE [LARGE SCALE GENOMIC DNA]</scope>
    <source>
        <strain evidence="2 3">RB5</strain>
    </source>
</reference>
<sequence>MSTVHVVVAVDGSPASVQALDRAAAEAVRRRVELVCLVVVRSEYDLDEAAPVLDLALARIRRRHVGLTLRAEHVVGDLVRVLPARQDGAALTVVGLSRHAAPPARAAVHRLARHATGPLMVVPAGPRPLGRGCDEVLFVPAGDEDADAAAFAFAEAARCGGSPLRVAHTWAYRGTPPGAPADGADAAPGAGGGVAARTRPVAVTCAPSAAELAEATRHAWVAVLAARAGGGRLRRALLRRAHCPVVFVPGAR</sequence>
<dbReference type="InterPro" id="IPR006016">
    <property type="entry name" value="UspA"/>
</dbReference>
<dbReference type="Gene3D" id="3.40.50.12370">
    <property type="match status" value="1"/>
</dbReference>
<evidence type="ECO:0000313" key="3">
    <source>
        <dbReference type="Proteomes" id="UP000466345"/>
    </source>
</evidence>
<name>A0A7K0CM99_9ACTN</name>
<evidence type="ECO:0000313" key="2">
    <source>
        <dbReference type="EMBL" id="MQY14541.1"/>
    </source>
</evidence>
<keyword evidence="3" id="KW-1185">Reference proteome</keyword>
<comment type="caution">
    <text evidence="2">The sequence shown here is derived from an EMBL/GenBank/DDBJ whole genome shotgun (WGS) entry which is preliminary data.</text>
</comment>
<dbReference type="Proteomes" id="UP000466345">
    <property type="component" value="Unassembled WGS sequence"/>
</dbReference>
<accession>A0A7K0CM99</accession>